<evidence type="ECO:0000256" key="8">
    <source>
        <dbReference type="ARBA" id="ARBA00022989"/>
    </source>
</evidence>
<dbReference type="PRINTS" id="PR00120">
    <property type="entry name" value="HATPASE"/>
</dbReference>
<dbReference type="SFLD" id="SFLDF00027">
    <property type="entry name" value="p-type_atpase"/>
    <property type="match status" value="1"/>
</dbReference>
<dbReference type="Gene3D" id="1.20.1110.10">
    <property type="entry name" value="Calcium-transporting ATPase, transmembrane domain"/>
    <property type="match status" value="1"/>
</dbReference>
<dbReference type="PROSITE" id="PS00154">
    <property type="entry name" value="ATPASE_E1_E2"/>
    <property type="match status" value="1"/>
</dbReference>
<evidence type="ECO:0000259" key="11">
    <source>
        <dbReference type="SMART" id="SM00831"/>
    </source>
</evidence>
<dbReference type="InterPro" id="IPR044492">
    <property type="entry name" value="P_typ_ATPase_HD_dom"/>
</dbReference>
<feature type="transmembrane region" description="Helical" evidence="10">
    <location>
        <begin position="739"/>
        <end position="761"/>
    </location>
</feature>
<keyword evidence="8 10" id="KW-1133">Transmembrane helix</keyword>
<dbReference type="InterPro" id="IPR008250">
    <property type="entry name" value="ATPase_P-typ_transduc_dom_A_sf"/>
</dbReference>
<dbReference type="GO" id="GO:1990573">
    <property type="term" value="P:potassium ion import across plasma membrane"/>
    <property type="evidence" value="ECO:0007669"/>
    <property type="project" value="TreeGrafter"/>
</dbReference>
<dbReference type="SMART" id="SM00831">
    <property type="entry name" value="Cation_ATPase_N"/>
    <property type="match status" value="1"/>
</dbReference>
<evidence type="ECO:0000256" key="7">
    <source>
        <dbReference type="ARBA" id="ARBA00022967"/>
    </source>
</evidence>
<feature type="transmembrane region" description="Helical" evidence="10">
    <location>
        <begin position="789"/>
        <end position="809"/>
    </location>
</feature>
<feature type="transmembrane region" description="Helical" evidence="10">
    <location>
        <begin position="712"/>
        <end position="733"/>
    </location>
</feature>
<dbReference type="InterPro" id="IPR018303">
    <property type="entry name" value="ATPase_P-typ_P_site"/>
</dbReference>
<dbReference type="Pfam" id="PF13246">
    <property type="entry name" value="Cation_ATPase"/>
    <property type="match status" value="1"/>
</dbReference>
<dbReference type="GO" id="GO:0036376">
    <property type="term" value="P:sodium ion export across plasma membrane"/>
    <property type="evidence" value="ECO:0007669"/>
    <property type="project" value="TreeGrafter"/>
</dbReference>
<keyword evidence="7" id="KW-1278">Translocase</keyword>
<dbReference type="InterPro" id="IPR006068">
    <property type="entry name" value="ATPase_P-typ_cation-transptr_C"/>
</dbReference>
<evidence type="ECO:0000313" key="12">
    <source>
        <dbReference type="EMBL" id="AYJ01429.1"/>
    </source>
</evidence>
<reference evidence="12 13" key="1">
    <citation type="journal article" date="2018" name="BMC Genomics">
        <title>Comparative genome analysis of jujube witches'-broom Phytoplasma, an obligate pathogen that causes jujube witches'-broom disease.</title>
        <authorList>
            <person name="Wang J."/>
            <person name="Song L."/>
            <person name="Jiao Q."/>
            <person name="Yang S."/>
            <person name="Gao R."/>
            <person name="Lu X."/>
            <person name="Zhou G."/>
        </authorList>
    </citation>
    <scope>NUCLEOTIDE SEQUENCE [LARGE SCALE GENOMIC DNA]</scope>
    <source>
        <strain evidence="12">Jwb-nky</strain>
    </source>
</reference>
<evidence type="ECO:0000256" key="5">
    <source>
        <dbReference type="ARBA" id="ARBA00022741"/>
    </source>
</evidence>
<feature type="transmembrane region" description="Helical" evidence="10">
    <location>
        <begin position="865"/>
        <end position="881"/>
    </location>
</feature>
<evidence type="ECO:0000313" key="13">
    <source>
        <dbReference type="Proteomes" id="UP000272462"/>
    </source>
</evidence>
<dbReference type="GO" id="GO:0005524">
    <property type="term" value="F:ATP binding"/>
    <property type="evidence" value="ECO:0007669"/>
    <property type="project" value="UniProtKB-KW"/>
</dbReference>
<evidence type="ECO:0000256" key="1">
    <source>
        <dbReference type="ARBA" id="ARBA00004651"/>
    </source>
</evidence>
<evidence type="ECO:0000256" key="2">
    <source>
        <dbReference type="ARBA" id="ARBA00005675"/>
    </source>
</evidence>
<keyword evidence="13" id="KW-1185">Reference proteome</keyword>
<proteinExistence type="inferred from homology"/>
<dbReference type="SUPFAM" id="SSF81665">
    <property type="entry name" value="Calcium ATPase, transmembrane domain M"/>
    <property type="match status" value="1"/>
</dbReference>
<dbReference type="GO" id="GO:0005886">
    <property type="term" value="C:plasma membrane"/>
    <property type="evidence" value="ECO:0007669"/>
    <property type="project" value="UniProtKB-SubCell"/>
</dbReference>
<keyword evidence="3" id="KW-1003">Cell membrane</keyword>
<dbReference type="Pfam" id="PF00690">
    <property type="entry name" value="Cation_ATPase_N"/>
    <property type="match status" value="1"/>
</dbReference>
<organism evidence="12 13">
    <name type="scientific">Ziziphus jujuba witches'-broom phytoplasma</name>
    <dbReference type="NCBI Taxonomy" id="135727"/>
    <lineage>
        <taxon>Bacteria</taxon>
        <taxon>Bacillati</taxon>
        <taxon>Mycoplasmatota</taxon>
        <taxon>Mollicutes</taxon>
        <taxon>Acholeplasmatales</taxon>
        <taxon>Acholeplasmataceae</taxon>
        <taxon>Candidatus Phytoplasma</taxon>
        <taxon>16SrV (Elm yellows group)</taxon>
    </lineage>
</organism>
<dbReference type="GO" id="GO:0030007">
    <property type="term" value="P:intracellular potassium ion homeostasis"/>
    <property type="evidence" value="ECO:0007669"/>
    <property type="project" value="TreeGrafter"/>
</dbReference>
<dbReference type="Pfam" id="PF00689">
    <property type="entry name" value="Cation_ATPase_C"/>
    <property type="match status" value="1"/>
</dbReference>
<keyword evidence="5" id="KW-0547">Nucleotide-binding</keyword>
<comment type="similarity">
    <text evidence="2">Belongs to the cation transport ATPase (P-type) (TC 3.A.3) family. Type IIA subfamily.</text>
</comment>
<dbReference type="GO" id="GO:1902600">
    <property type="term" value="P:proton transmembrane transport"/>
    <property type="evidence" value="ECO:0007669"/>
    <property type="project" value="TreeGrafter"/>
</dbReference>
<name>A0A660HNH2_ZIZJU</name>
<dbReference type="SFLD" id="SFLDS00003">
    <property type="entry name" value="Haloacid_Dehalogenase"/>
    <property type="match status" value="1"/>
</dbReference>
<dbReference type="InterPro" id="IPR059000">
    <property type="entry name" value="ATPase_P-type_domA"/>
</dbReference>
<dbReference type="Proteomes" id="UP000272462">
    <property type="component" value="Chromosome"/>
</dbReference>
<dbReference type="SFLD" id="SFLDG00002">
    <property type="entry name" value="C1.7:_P-type_atpase_like"/>
    <property type="match status" value="1"/>
</dbReference>
<evidence type="ECO:0000256" key="4">
    <source>
        <dbReference type="ARBA" id="ARBA00022692"/>
    </source>
</evidence>
<dbReference type="Gene3D" id="3.40.50.1000">
    <property type="entry name" value="HAD superfamily/HAD-like"/>
    <property type="match status" value="1"/>
</dbReference>
<feature type="transmembrane region" description="Helical" evidence="10">
    <location>
        <begin position="58"/>
        <end position="78"/>
    </location>
</feature>
<dbReference type="PROSITE" id="PS01229">
    <property type="entry name" value="COF_2"/>
    <property type="match status" value="1"/>
</dbReference>
<dbReference type="InterPro" id="IPR023214">
    <property type="entry name" value="HAD_sf"/>
</dbReference>
<dbReference type="InterPro" id="IPR023299">
    <property type="entry name" value="ATPase_P-typ_cyto_dom_N"/>
</dbReference>
<evidence type="ECO:0000256" key="10">
    <source>
        <dbReference type="SAM" id="Phobius"/>
    </source>
</evidence>
<protein>
    <submittedName>
        <fullName evidence="12">ATPase</fullName>
    </submittedName>
</protein>
<feature type="transmembrane region" description="Helical" evidence="10">
    <location>
        <begin position="250"/>
        <end position="271"/>
    </location>
</feature>
<dbReference type="Pfam" id="PF00122">
    <property type="entry name" value="E1-E2_ATPase"/>
    <property type="match status" value="1"/>
</dbReference>
<dbReference type="SUPFAM" id="SSF81653">
    <property type="entry name" value="Calcium ATPase, transduction domain A"/>
    <property type="match status" value="1"/>
</dbReference>
<dbReference type="PRINTS" id="PR00119">
    <property type="entry name" value="CATATPASE"/>
</dbReference>
<dbReference type="InterPro" id="IPR036412">
    <property type="entry name" value="HAD-like_sf"/>
</dbReference>
<evidence type="ECO:0000256" key="6">
    <source>
        <dbReference type="ARBA" id="ARBA00022840"/>
    </source>
</evidence>
<dbReference type="PANTHER" id="PTHR43294">
    <property type="entry name" value="SODIUM/POTASSIUM-TRANSPORTING ATPASE SUBUNIT ALPHA"/>
    <property type="match status" value="1"/>
</dbReference>
<dbReference type="AlphaFoldDB" id="A0A660HNH2"/>
<dbReference type="Gene3D" id="2.70.150.10">
    <property type="entry name" value="Calcium-transporting ATPase, cytoplasmic transduction domain A"/>
    <property type="match status" value="1"/>
</dbReference>
<dbReference type="InterPro" id="IPR001757">
    <property type="entry name" value="P_typ_ATPase"/>
</dbReference>
<feature type="transmembrane region" description="Helical" evidence="10">
    <location>
        <begin position="286"/>
        <end position="311"/>
    </location>
</feature>
<dbReference type="KEGG" id="pzi:CWO85_02870"/>
<feature type="transmembrane region" description="Helical" evidence="10">
    <location>
        <begin position="84"/>
        <end position="102"/>
    </location>
</feature>
<evidence type="ECO:0000256" key="3">
    <source>
        <dbReference type="ARBA" id="ARBA00022475"/>
    </source>
</evidence>
<dbReference type="SUPFAM" id="SSF56784">
    <property type="entry name" value="HAD-like"/>
    <property type="match status" value="1"/>
</dbReference>
<dbReference type="InterPro" id="IPR050510">
    <property type="entry name" value="Cation_transp_ATPase_P-type"/>
</dbReference>
<dbReference type="Gene3D" id="3.40.1110.10">
    <property type="entry name" value="Calcium-transporting ATPase, cytoplasmic domain N"/>
    <property type="match status" value="1"/>
</dbReference>
<comment type="subcellular location">
    <subcellularLocation>
        <location evidence="1">Cell membrane</location>
        <topology evidence="1">Multi-pass membrane protein</topology>
    </subcellularLocation>
</comment>
<keyword evidence="6" id="KW-0067">ATP-binding</keyword>
<feature type="domain" description="Cation-transporting P-type ATPase N-terminal" evidence="11">
    <location>
        <begin position="9"/>
        <end position="82"/>
    </location>
</feature>
<dbReference type="PANTHER" id="PTHR43294:SF21">
    <property type="entry name" value="CATION TRANSPORTING ATPASE"/>
    <property type="match status" value="1"/>
</dbReference>
<accession>A0A660HNH2</accession>
<dbReference type="GO" id="GO:0005391">
    <property type="term" value="F:P-type sodium:potassium-exchanging transporter activity"/>
    <property type="evidence" value="ECO:0007669"/>
    <property type="project" value="TreeGrafter"/>
</dbReference>
<sequence>MMKNKELLKISSLSSEEVFKHFNTNQNGLNNQEVKNRYLIHGLNVIKPNKNTNIFKQFIKHFTSMFACLLWTAGLLAFCINDKPVGLAIILVVIVNGVFSFFQERKASKILSSLGSMIPNKIQVYRDGKIEFIDVINLTIGDLIFLDIGSVIPADARLVEANNFYVDNSMLTGEIVPLNRTCAPNINNIDVISEIPNLVYAGTTVSQGSAKAIVYSIAGNTQIGEVSNLVQNIDKGISTLEKEIHKVIKVISIIASSLALLVFLICIWRYSTDSNQTWTNIFKQSMIVALGMLVANIPEGLLPSINLSLAIGSQRMAKQKALIKQLFSVETLNSTTVICTDKTGTLTENKLTCHKILFPGGYVDITGNGFNKKGEFKNLDRVKNDKVLSKLFISAIMCSEANLINDPINKTDFQIIGSPTEGSFLIAARKYNLDIEEIRNNFQVEKMNPFSSETKKMSVLVKNLSQKHYDSNERYLFIKGAPSVLLKDCKFQYKNKKVMEFSQKDKEVFVNHNEELASKGYRLLSIAYKKIESETDNYDEKDMVFLGFVVNYDPPKIEVRDSIEKLYKAGLKVTVITGDYGPTAIAIGKQVGIAKGDQYLNVDGEKIDKISKQELQDILKTTKPIFFSRTTPQHKLRIIEAYRANGEIVGVIGDGVNDILAMKAAHIGIAMGKSGKDVARNAADMILLDDNFSTIPKALLEARGIYDNIKKFITYVFSSNIPQIFPVIFMAMFGTPLYLTVMQILAIDLITDLIPAIALGAEKPDKDLLNKKPITANDRLLDKKVLKRGYGFLGLVEGILALVFFLSFVSGKTLKLGFEEVSKNENFKFASTMAFGAVIFAQIGNVFACRSDKLQFWQTAKKKNILLYFGILCELFLFVLISRKIETLNVFFGTAEIKNILYYICLFSCIFIILFFDYIYKFINNRKKVKKNLNQ</sequence>
<keyword evidence="9 10" id="KW-0472">Membrane</keyword>
<dbReference type="GO" id="GO:0006883">
    <property type="term" value="P:intracellular sodium ion homeostasis"/>
    <property type="evidence" value="ECO:0007669"/>
    <property type="project" value="TreeGrafter"/>
</dbReference>
<dbReference type="GO" id="GO:0016887">
    <property type="term" value="F:ATP hydrolysis activity"/>
    <property type="evidence" value="ECO:0007669"/>
    <property type="project" value="InterPro"/>
</dbReference>
<feature type="transmembrane region" description="Helical" evidence="10">
    <location>
        <begin position="829"/>
        <end position="849"/>
    </location>
</feature>
<gene>
    <name evidence="12" type="ORF">CWO85_02870</name>
</gene>
<feature type="transmembrane region" description="Helical" evidence="10">
    <location>
        <begin position="901"/>
        <end position="920"/>
    </location>
</feature>
<dbReference type="InterPro" id="IPR004014">
    <property type="entry name" value="ATPase_P-typ_cation-transptr_N"/>
</dbReference>
<dbReference type="NCBIfam" id="TIGR01494">
    <property type="entry name" value="ATPase_P-type"/>
    <property type="match status" value="2"/>
</dbReference>
<dbReference type="EMBL" id="CP025121">
    <property type="protein sequence ID" value="AYJ01429.1"/>
    <property type="molecule type" value="Genomic_DNA"/>
</dbReference>
<dbReference type="Pfam" id="PF08282">
    <property type="entry name" value="Hydrolase_3"/>
    <property type="match status" value="1"/>
</dbReference>
<dbReference type="InterPro" id="IPR023298">
    <property type="entry name" value="ATPase_P-typ_TM_dom_sf"/>
</dbReference>
<dbReference type="OrthoDB" id="9813266at2"/>
<evidence type="ECO:0000256" key="9">
    <source>
        <dbReference type="ARBA" id="ARBA00023136"/>
    </source>
</evidence>
<dbReference type="SUPFAM" id="SSF81660">
    <property type="entry name" value="Metal cation-transporting ATPase, ATP-binding domain N"/>
    <property type="match status" value="1"/>
</dbReference>
<keyword evidence="4 10" id="KW-0812">Transmembrane</keyword>